<dbReference type="GO" id="GO:0005829">
    <property type="term" value="C:cytosol"/>
    <property type="evidence" value="ECO:0007669"/>
    <property type="project" value="TreeGrafter"/>
</dbReference>
<dbReference type="PIRSF" id="PIRSF016305">
    <property type="entry name" value="LCM_mtfrase"/>
    <property type="match status" value="1"/>
</dbReference>
<dbReference type="Pfam" id="PF04072">
    <property type="entry name" value="LCM"/>
    <property type="match status" value="1"/>
</dbReference>
<keyword evidence="4 7" id="KW-0489">Methyltransferase</keyword>
<feature type="compositionally biased region" description="Basic and acidic residues" evidence="9">
    <location>
        <begin position="1"/>
        <end position="13"/>
    </location>
</feature>
<dbReference type="SUPFAM" id="SSF53335">
    <property type="entry name" value="S-adenosyl-L-methionine-dependent methyltransferases"/>
    <property type="match status" value="1"/>
</dbReference>
<name>A0A0N5AAJ7_9BILA</name>
<dbReference type="PANTHER" id="PTHR13600:SF33">
    <property type="entry name" value="LEUCINE CARBOXYL METHYLTRANSFERASE 1"/>
    <property type="match status" value="1"/>
</dbReference>
<evidence type="ECO:0000256" key="1">
    <source>
        <dbReference type="ARBA" id="ARBA00000724"/>
    </source>
</evidence>
<keyword evidence="10" id="KW-1185">Reference proteome</keyword>
<feature type="region of interest" description="Disordered" evidence="9">
    <location>
        <begin position="1"/>
        <end position="44"/>
    </location>
</feature>
<evidence type="ECO:0000313" key="11">
    <source>
        <dbReference type="WBParaSite" id="SMUV_0000117301-mRNA-1"/>
    </source>
</evidence>
<comment type="catalytic activity">
    <reaction evidence="1 7">
        <text>[phosphatase 2A protein]-C-terminal L-leucine + S-adenosyl-L-methionine = [phosphatase 2A protein]-C-terminal L-leucine methyl ester + S-adenosyl-L-homocysteine</text>
        <dbReference type="Rhea" id="RHEA:48544"/>
        <dbReference type="Rhea" id="RHEA-COMP:12134"/>
        <dbReference type="Rhea" id="RHEA-COMP:12135"/>
        <dbReference type="ChEBI" id="CHEBI:57856"/>
        <dbReference type="ChEBI" id="CHEBI:59789"/>
        <dbReference type="ChEBI" id="CHEBI:90516"/>
        <dbReference type="ChEBI" id="CHEBI:90517"/>
        <dbReference type="EC" id="2.1.1.233"/>
    </reaction>
</comment>
<dbReference type="GO" id="GO:0032259">
    <property type="term" value="P:methylation"/>
    <property type="evidence" value="ECO:0007669"/>
    <property type="project" value="UniProtKB-KW"/>
</dbReference>
<dbReference type="InterPro" id="IPR007213">
    <property type="entry name" value="Ppm1/Ppm2/Tcmp"/>
</dbReference>
<dbReference type="PANTHER" id="PTHR13600">
    <property type="entry name" value="LEUCINE CARBOXYL METHYLTRANSFERASE"/>
    <property type="match status" value="1"/>
</dbReference>
<feature type="binding site" evidence="8">
    <location>
        <position position="91"/>
    </location>
    <ligand>
        <name>S-adenosyl-L-methionine</name>
        <dbReference type="ChEBI" id="CHEBI:59789"/>
    </ligand>
</feature>
<organism evidence="10 11">
    <name type="scientific">Syphacia muris</name>
    <dbReference type="NCBI Taxonomy" id="451379"/>
    <lineage>
        <taxon>Eukaryota</taxon>
        <taxon>Metazoa</taxon>
        <taxon>Ecdysozoa</taxon>
        <taxon>Nematoda</taxon>
        <taxon>Chromadorea</taxon>
        <taxon>Rhabditida</taxon>
        <taxon>Spirurina</taxon>
        <taxon>Oxyuridomorpha</taxon>
        <taxon>Oxyuroidea</taxon>
        <taxon>Oxyuridae</taxon>
        <taxon>Syphacia</taxon>
    </lineage>
</organism>
<comment type="function">
    <text evidence="2 7">Methylates the carboxyl group of the C-terminal leucine residue of protein phosphatase 2A catalytic subunits to form alpha-leucine ester residues.</text>
</comment>
<evidence type="ECO:0000256" key="8">
    <source>
        <dbReference type="PIRSR" id="PIRSR016305-1"/>
    </source>
</evidence>
<sequence length="332" mass="38620">METSEREPLDSPRKGSPGDQSLSAQIIHRRRSTSVPDDYSVQKTNDDATESKLVAIKMGYYKDEYLPFIYSLPTDHLARRDPEISRGYWARVLAVRTIVEKFLKTAGPPCQILNIGCGFDTLYWRLKQSKAEFSKFLDVDFSTVTAKKIRQIHKHNKEMMEFFKEKPTETQHSDLYAGDYCLIGADLRQKHEFYAKLESANVDFKAPTIVVCECVMVYMHLHQSSALINNLSSWFESLVFLNYEQVNMRDCFGEVMQKNLLQRGIVFEGLEACENLETQKERFLNIGCNKVHSWTMWEIYQNLLPREERLRLAFNIIIIIFSFYENCGKVAL</sequence>
<evidence type="ECO:0000313" key="10">
    <source>
        <dbReference type="Proteomes" id="UP000046393"/>
    </source>
</evidence>
<comment type="similarity">
    <text evidence="3 7">Belongs to the methyltransferase superfamily. LCMT family.</text>
</comment>
<dbReference type="InterPro" id="IPR029063">
    <property type="entry name" value="SAM-dependent_MTases_sf"/>
</dbReference>
<evidence type="ECO:0000256" key="7">
    <source>
        <dbReference type="PIRNR" id="PIRNR016305"/>
    </source>
</evidence>
<feature type="binding site" evidence="8">
    <location>
        <begin position="186"/>
        <end position="187"/>
    </location>
    <ligand>
        <name>S-adenosyl-L-methionine</name>
        <dbReference type="ChEBI" id="CHEBI:59789"/>
    </ligand>
</feature>
<evidence type="ECO:0000256" key="6">
    <source>
        <dbReference type="ARBA" id="ARBA00022691"/>
    </source>
</evidence>
<dbReference type="InterPro" id="IPR016651">
    <property type="entry name" value="LCMT1"/>
</dbReference>
<evidence type="ECO:0000256" key="4">
    <source>
        <dbReference type="ARBA" id="ARBA00022603"/>
    </source>
</evidence>
<dbReference type="FunFam" id="3.40.50.150:FF:000092">
    <property type="entry name" value="Leucine carboxyl methyltransferase 1"/>
    <property type="match status" value="1"/>
</dbReference>
<dbReference type="STRING" id="451379.A0A0N5AAJ7"/>
<keyword evidence="5 7" id="KW-0808">Transferase</keyword>
<dbReference type="GO" id="GO:0018423">
    <property type="term" value="F:protein C-terminal leucine carboxyl O-methyltransferase activity"/>
    <property type="evidence" value="ECO:0007669"/>
    <property type="project" value="UniProtKB-EC"/>
</dbReference>
<feature type="binding site" evidence="8">
    <location>
        <position position="213"/>
    </location>
    <ligand>
        <name>S-adenosyl-L-methionine</name>
        <dbReference type="ChEBI" id="CHEBI:59789"/>
    </ligand>
</feature>
<keyword evidence="6 7" id="KW-0949">S-adenosyl-L-methionine</keyword>
<evidence type="ECO:0000256" key="5">
    <source>
        <dbReference type="ARBA" id="ARBA00022679"/>
    </source>
</evidence>
<dbReference type="Gene3D" id="3.40.50.150">
    <property type="entry name" value="Vaccinia Virus protein VP39"/>
    <property type="match status" value="1"/>
</dbReference>
<feature type="binding site" evidence="8">
    <location>
        <position position="116"/>
    </location>
    <ligand>
        <name>S-adenosyl-L-methionine</name>
        <dbReference type="ChEBI" id="CHEBI:59789"/>
    </ligand>
</feature>
<reference evidence="11" key="1">
    <citation type="submission" date="2017-02" db="UniProtKB">
        <authorList>
            <consortium name="WormBaseParasite"/>
        </authorList>
    </citation>
    <scope>IDENTIFICATION</scope>
</reference>
<evidence type="ECO:0000256" key="3">
    <source>
        <dbReference type="ARBA" id="ARBA00010703"/>
    </source>
</evidence>
<dbReference type="Proteomes" id="UP000046393">
    <property type="component" value="Unplaced"/>
</dbReference>
<evidence type="ECO:0000256" key="9">
    <source>
        <dbReference type="SAM" id="MobiDB-lite"/>
    </source>
</evidence>
<evidence type="ECO:0000256" key="2">
    <source>
        <dbReference type="ARBA" id="ARBA00003455"/>
    </source>
</evidence>
<proteinExistence type="inferred from homology"/>
<dbReference type="GO" id="GO:0009966">
    <property type="term" value="P:regulation of signal transduction"/>
    <property type="evidence" value="ECO:0007669"/>
    <property type="project" value="UniProtKB-ARBA"/>
</dbReference>
<protein>
    <recommendedName>
        <fullName evidence="7">Leucine carboxyl methyltransferase 1</fullName>
        <ecNumber evidence="7">2.1.1.233</ecNumber>
    </recommendedName>
</protein>
<dbReference type="EC" id="2.1.1.233" evidence="7"/>
<dbReference type="AlphaFoldDB" id="A0A0N5AAJ7"/>
<dbReference type="WBParaSite" id="SMUV_0000117301-mRNA-1">
    <property type="protein sequence ID" value="SMUV_0000117301-mRNA-1"/>
    <property type="gene ID" value="SMUV_0000117301"/>
</dbReference>
<accession>A0A0N5AAJ7</accession>